<keyword evidence="3 6" id="KW-0812">Transmembrane</keyword>
<keyword evidence="4 6" id="KW-1133">Transmembrane helix</keyword>
<dbReference type="GO" id="GO:0005886">
    <property type="term" value="C:plasma membrane"/>
    <property type="evidence" value="ECO:0007669"/>
    <property type="project" value="UniProtKB-SubCell"/>
</dbReference>
<evidence type="ECO:0000259" key="7">
    <source>
        <dbReference type="Pfam" id="PF03772"/>
    </source>
</evidence>
<dbReference type="AlphaFoldDB" id="C3J842"/>
<dbReference type="PANTHER" id="PTHR30619">
    <property type="entry name" value="DNA INTERNALIZATION/COMPETENCE PROTEIN COMEC/REC2"/>
    <property type="match status" value="1"/>
</dbReference>
<dbReference type="PANTHER" id="PTHR30619:SF1">
    <property type="entry name" value="RECOMBINATION PROTEIN 2"/>
    <property type="match status" value="1"/>
</dbReference>
<feature type="transmembrane region" description="Helical" evidence="6">
    <location>
        <begin position="18"/>
        <end position="36"/>
    </location>
</feature>
<feature type="transmembrane region" description="Helical" evidence="6">
    <location>
        <begin position="389"/>
        <end position="411"/>
    </location>
</feature>
<dbReference type="InterPro" id="IPR052159">
    <property type="entry name" value="Competence_DNA_uptake"/>
</dbReference>
<evidence type="ECO:0000313" key="8">
    <source>
        <dbReference type="EMBL" id="EEN83782.1"/>
    </source>
</evidence>
<reference evidence="8 9" key="1">
    <citation type="submission" date="2009-04" db="EMBL/GenBank/DDBJ databases">
        <authorList>
            <person name="Sebastian Y."/>
            <person name="Madupu R."/>
            <person name="Durkin A.S."/>
            <person name="Torralba M."/>
            <person name="Methe B."/>
            <person name="Sutton G.G."/>
            <person name="Strausberg R.L."/>
            <person name="Nelson K.E."/>
        </authorList>
    </citation>
    <scope>NUCLEOTIDE SEQUENCE [LARGE SCALE GENOMIC DNA]</scope>
    <source>
        <strain evidence="9">ATCC 35406 / BCRC 14492 / JCM 8526 / NCTC 13058 / HG 370</strain>
    </source>
</reference>
<dbReference type="eggNOG" id="COG0658">
    <property type="taxonomic scope" value="Bacteria"/>
</dbReference>
<protein>
    <submittedName>
        <fullName evidence="8">ComEC/Rec2-like protein</fullName>
    </submittedName>
</protein>
<evidence type="ECO:0000256" key="3">
    <source>
        <dbReference type="ARBA" id="ARBA00022692"/>
    </source>
</evidence>
<proteinExistence type="predicted"/>
<feature type="transmembrane region" description="Helical" evidence="6">
    <location>
        <begin position="417"/>
        <end position="440"/>
    </location>
</feature>
<dbReference type="NCBIfam" id="TIGR00360">
    <property type="entry name" value="ComEC_N-term"/>
    <property type="match status" value="1"/>
</dbReference>
<evidence type="ECO:0000256" key="1">
    <source>
        <dbReference type="ARBA" id="ARBA00004651"/>
    </source>
</evidence>
<evidence type="ECO:0000256" key="6">
    <source>
        <dbReference type="SAM" id="Phobius"/>
    </source>
</evidence>
<accession>C3J842</accession>
<feature type="transmembrane region" description="Helical" evidence="6">
    <location>
        <begin position="68"/>
        <end position="88"/>
    </location>
</feature>
<feature type="transmembrane region" description="Helical" evidence="6">
    <location>
        <begin position="447"/>
        <end position="467"/>
    </location>
</feature>
<feature type="transmembrane region" description="Helical" evidence="6">
    <location>
        <begin position="255"/>
        <end position="276"/>
    </location>
</feature>
<organism evidence="8 9">
    <name type="scientific">Porphyromonas endodontalis (strain ATCC 35406 / DSM 24491 / JCM 8526 / CCUG 16442 / BCRC 14492 / NCTC 13058 / HG 370)</name>
    <name type="common">Bacteroides endodontalis</name>
    <dbReference type="NCBI Taxonomy" id="553175"/>
    <lineage>
        <taxon>Bacteria</taxon>
        <taxon>Pseudomonadati</taxon>
        <taxon>Bacteroidota</taxon>
        <taxon>Bacteroidia</taxon>
        <taxon>Bacteroidales</taxon>
        <taxon>Porphyromonadaceae</taxon>
        <taxon>Porphyromonas</taxon>
    </lineage>
</organism>
<name>C3J842_POREA</name>
<dbReference type="Pfam" id="PF03772">
    <property type="entry name" value="Competence"/>
    <property type="match status" value="1"/>
</dbReference>
<sequence length="536" mass="59329">MPLRNEILQRIIFRRHPALLQAVFLVIGLLCGYRYPTFYSPVFILLGAISLFLLTYLSSLAFRRVTPLLRHIALGCTTFALGFILAQVDYSQLDRTPTPRKNVCTIAHGTPRRTDRGYWRVGVTPLHEGAERNLLVYLPPSEAAPIVSYGDTLYLYPTEGHILSSTPLRAIENLSYRHYLVARGAYATLYPRSYQVVPRSRHTGLREWAEDLRITLVRTFEQLHLSPEEADLIRTISLGMRDGSSGVDASFRHAGAAHLLSVSGFHLVVVVGLFALLIPPTRHRRGRIARGLFLIVMAWLFAFLTGLSAPTVRAATMYTLYSVGVLLLLPQNKLNTLALSAIVLLLYHPGYIFDVGFQLSYAALLSILLYEPFFALYAQRLSHPLARYIYLSLSVCLSAQILTLPLVLYHFGSSSALFLWSNLPLMLLATLLIPLALLYAILASLGVAFPLLSQGVEALTHGLYQAASLFDSVEGGVFSLRLSGAEALGLTAFLLGMYGILTYIVARYKSVRLAAGYTGTDPFEEAKKKAKSSMNG</sequence>
<dbReference type="STRING" id="553175.POREN0001_1285"/>
<keyword evidence="9" id="KW-1185">Reference proteome</keyword>
<evidence type="ECO:0000313" key="9">
    <source>
        <dbReference type="Proteomes" id="UP000004295"/>
    </source>
</evidence>
<dbReference type="RefSeq" id="WP_004332275.1">
    <property type="nucleotide sequence ID" value="NZ_ACNN01000005.1"/>
</dbReference>
<feature type="transmembrane region" description="Helical" evidence="6">
    <location>
        <begin position="487"/>
        <end position="506"/>
    </location>
</feature>
<comment type="caution">
    <text evidence="8">The sequence shown here is derived from an EMBL/GenBank/DDBJ whole genome shotgun (WGS) entry which is preliminary data.</text>
</comment>
<dbReference type="Proteomes" id="UP000004295">
    <property type="component" value="Unassembled WGS sequence"/>
</dbReference>
<dbReference type="GeneID" id="93365595"/>
<evidence type="ECO:0000256" key="4">
    <source>
        <dbReference type="ARBA" id="ARBA00022989"/>
    </source>
</evidence>
<dbReference type="InterPro" id="IPR004477">
    <property type="entry name" value="ComEC_N"/>
</dbReference>
<keyword evidence="2" id="KW-1003">Cell membrane</keyword>
<feature type="transmembrane region" description="Helical" evidence="6">
    <location>
        <begin position="359"/>
        <end position="377"/>
    </location>
</feature>
<keyword evidence="5 6" id="KW-0472">Membrane</keyword>
<comment type="subcellular location">
    <subcellularLocation>
        <location evidence="1">Cell membrane</location>
        <topology evidence="1">Multi-pass membrane protein</topology>
    </subcellularLocation>
</comment>
<evidence type="ECO:0000256" key="2">
    <source>
        <dbReference type="ARBA" id="ARBA00022475"/>
    </source>
</evidence>
<feature type="domain" description="ComEC/Rec2-related protein" evidence="7">
    <location>
        <begin position="247"/>
        <end position="502"/>
    </location>
</feature>
<feature type="transmembrane region" description="Helical" evidence="6">
    <location>
        <begin position="42"/>
        <end position="61"/>
    </location>
</feature>
<feature type="transmembrane region" description="Helical" evidence="6">
    <location>
        <begin position="288"/>
        <end position="306"/>
    </location>
</feature>
<gene>
    <name evidence="8" type="ORF">POREN0001_1285</name>
</gene>
<dbReference type="EMBL" id="ACNN01000005">
    <property type="protein sequence ID" value="EEN83782.1"/>
    <property type="molecule type" value="Genomic_DNA"/>
</dbReference>
<evidence type="ECO:0000256" key="5">
    <source>
        <dbReference type="ARBA" id="ARBA00023136"/>
    </source>
</evidence>